<dbReference type="InterPro" id="IPR017927">
    <property type="entry name" value="FAD-bd_FR_type"/>
</dbReference>
<feature type="domain" description="FAD-binding FR-type" evidence="2">
    <location>
        <begin position="101"/>
        <end position="197"/>
    </location>
</feature>
<sequence>MSHKIQIAPDGPIFEARPDETILQAARRNGQILPYECGWGSCGTCKVGLVEGSVDLIFQDAPAVSPRDARRGRVLACQSRPTSDIIITPPPGHWEGLPLPCQECTGELIAVEELAPEIRRFTFRVEGGAEFLPGQYAILHLPGGIRRSYSMCNLPCGDTLQFIAKRYDGGAGSNALADLAVGTCITIEAPFGVCTLRKKAGRKVFVAGGTGISPILSMIRQAAEEAVDFNAPVDVIYGARSAVDLAAGNELAAAAARVRHARYTPVVEMPPEGWGYQQGFVTNAITALINAPTEAEFYVAGPPVMVNSVKAQLKEAGVPITQVHYDSFG</sequence>
<dbReference type="PROSITE" id="PS51384">
    <property type="entry name" value="FAD_FR"/>
    <property type="match status" value="1"/>
</dbReference>
<dbReference type="PANTHER" id="PTHR47354">
    <property type="entry name" value="NADH OXIDOREDUCTASE HCR"/>
    <property type="match status" value="1"/>
</dbReference>
<dbReference type="RefSeq" id="WP_203195508.1">
    <property type="nucleotide sequence ID" value="NZ_CP063362.1"/>
</dbReference>
<dbReference type="GO" id="GO:0051537">
    <property type="term" value="F:2 iron, 2 sulfur cluster binding"/>
    <property type="evidence" value="ECO:0007669"/>
    <property type="project" value="InterPro"/>
</dbReference>
<dbReference type="Proteomes" id="UP000596427">
    <property type="component" value="Chromosome"/>
</dbReference>
<dbReference type="SUPFAM" id="SSF54292">
    <property type="entry name" value="2Fe-2S ferredoxin-like"/>
    <property type="match status" value="1"/>
</dbReference>
<dbReference type="Gene3D" id="3.40.50.80">
    <property type="entry name" value="Nucleotide-binding domain of ferredoxin-NADP reductase (FNR) module"/>
    <property type="match status" value="1"/>
</dbReference>
<dbReference type="PANTHER" id="PTHR47354:SF5">
    <property type="entry name" value="PROTEIN RFBI"/>
    <property type="match status" value="1"/>
</dbReference>
<dbReference type="GO" id="GO:0016491">
    <property type="term" value="F:oxidoreductase activity"/>
    <property type="evidence" value="ECO:0007669"/>
    <property type="project" value="InterPro"/>
</dbReference>
<proteinExistence type="predicted"/>
<dbReference type="Pfam" id="PF00970">
    <property type="entry name" value="FAD_binding_6"/>
    <property type="match status" value="1"/>
</dbReference>
<dbReference type="InterPro" id="IPR006058">
    <property type="entry name" value="2Fe2S_fd_BS"/>
</dbReference>
<dbReference type="Pfam" id="PF00175">
    <property type="entry name" value="NAD_binding_1"/>
    <property type="match status" value="1"/>
</dbReference>
<evidence type="ECO:0000313" key="4">
    <source>
        <dbReference type="Proteomes" id="UP000596427"/>
    </source>
</evidence>
<evidence type="ECO:0000259" key="2">
    <source>
        <dbReference type="PROSITE" id="PS51384"/>
    </source>
</evidence>
<dbReference type="PRINTS" id="PR00410">
    <property type="entry name" value="PHEHYDRXLASE"/>
</dbReference>
<dbReference type="KEGG" id="xdi:EZH22_10085"/>
<dbReference type="InterPro" id="IPR012675">
    <property type="entry name" value="Beta-grasp_dom_sf"/>
</dbReference>
<dbReference type="Pfam" id="PF00111">
    <property type="entry name" value="Fer2"/>
    <property type="match status" value="1"/>
</dbReference>
<dbReference type="InterPro" id="IPR050415">
    <property type="entry name" value="MRET"/>
</dbReference>
<gene>
    <name evidence="3" type="ORF">EZH22_10085</name>
</gene>
<dbReference type="InterPro" id="IPR001433">
    <property type="entry name" value="OxRdtase_FAD/NAD-bd"/>
</dbReference>
<dbReference type="SUPFAM" id="SSF52343">
    <property type="entry name" value="Ferredoxin reductase-like, C-terminal NADP-linked domain"/>
    <property type="match status" value="1"/>
</dbReference>
<dbReference type="EMBL" id="CP063362">
    <property type="protein sequence ID" value="QRG08598.1"/>
    <property type="molecule type" value="Genomic_DNA"/>
</dbReference>
<dbReference type="InterPro" id="IPR036010">
    <property type="entry name" value="2Fe-2S_ferredoxin-like_sf"/>
</dbReference>
<name>A0A974PSS5_9HYPH</name>
<dbReference type="Gene3D" id="2.40.30.10">
    <property type="entry name" value="Translation factors"/>
    <property type="match status" value="1"/>
</dbReference>
<dbReference type="InterPro" id="IPR008333">
    <property type="entry name" value="Cbr1-like_FAD-bd_dom"/>
</dbReference>
<dbReference type="InterPro" id="IPR001041">
    <property type="entry name" value="2Fe-2S_ferredoxin-type"/>
</dbReference>
<evidence type="ECO:0000259" key="1">
    <source>
        <dbReference type="PROSITE" id="PS51085"/>
    </source>
</evidence>
<dbReference type="Gene3D" id="3.10.20.30">
    <property type="match status" value="1"/>
</dbReference>
<dbReference type="InterPro" id="IPR017938">
    <property type="entry name" value="Riboflavin_synthase-like_b-brl"/>
</dbReference>
<keyword evidence="4" id="KW-1185">Reference proteome</keyword>
<reference evidence="3 4" key="1">
    <citation type="submission" date="2020-10" db="EMBL/GenBank/DDBJ databases">
        <title>Degradation of 1,4-Dioxane by Xanthobacter sp. YN2, via a Novel Group-2 Soluble Di-Iron Monooxygenase.</title>
        <authorList>
            <person name="Ma F."/>
            <person name="Wang Y."/>
            <person name="Yang J."/>
            <person name="Guo H."/>
            <person name="Su D."/>
            <person name="Yu L."/>
        </authorList>
    </citation>
    <scope>NUCLEOTIDE SEQUENCE [LARGE SCALE GENOMIC DNA]</scope>
    <source>
        <strain evidence="3 4">YN2</strain>
    </source>
</reference>
<dbReference type="CDD" id="cd00207">
    <property type="entry name" value="fer2"/>
    <property type="match status" value="1"/>
</dbReference>
<dbReference type="InterPro" id="IPR039261">
    <property type="entry name" value="FNR_nucleotide-bd"/>
</dbReference>
<protein>
    <submittedName>
        <fullName evidence="3">2Fe-2S iron-sulfur cluster binding domain-containing protein</fullName>
    </submittedName>
</protein>
<evidence type="ECO:0000313" key="3">
    <source>
        <dbReference type="EMBL" id="QRG08598.1"/>
    </source>
</evidence>
<organism evidence="3 4">
    <name type="scientific">Xanthobacter dioxanivorans</name>
    <dbReference type="NCBI Taxonomy" id="2528964"/>
    <lineage>
        <taxon>Bacteria</taxon>
        <taxon>Pseudomonadati</taxon>
        <taxon>Pseudomonadota</taxon>
        <taxon>Alphaproteobacteria</taxon>
        <taxon>Hyphomicrobiales</taxon>
        <taxon>Xanthobacteraceae</taxon>
        <taxon>Xanthobacter</taxon>
    </lineage>
</organism>
<dbReference type="SUPFAM" id="SSF63380">
    <property type="entry name" value="Riboflavin synthase domain-like"/>
    <property type="match status" value="1"/>
</dbReference>
<dbReference type="PROSITE" id="PS00197">
    <property type="entry name" value="2FE2S_FER_1"/>
    <property type="match status" value="1"/>
</dbReference>
<accession>A0A974PSS5</accession>
<feature type="domain" description="2Fe-2S ferredoxin-type" evidence="1">
    <location>
        <begin position="3"/>
        <end position="93"/>
    </location>
</feature>
<dbReference type="PROSITE" id="PS51085">
    <property type="entry name" value="2FE2S_FER_2"/>
    <property type="match status" value="1"/>
</dbReference>
<dbReference type="AlphaFoldDB" id="A0A974PSS5"/>